<gene>
    <name evidence="2" type="ORF">CEUTPL_LOCUS1968</name>
</gene>
<sequence>MDLAKELESLGGAHNIPDIFDCIVYDGAAFVHMIRLRNLKLFRQYFDMLCLMFRVYQFLIFQIAFSFKFCFASFTIERINIRMC</sequence>
<evidence type="ECO:0000313" key="2">
    <source>
        <dbReference type="EMBL" id="CAG9761262.1"/>
    </source>
</evidence>
<organism evidence="2 3">
    <name type="scientific">Ceutorhynchus assimilis</name>
    <name type="common">cabbage seed weevil</name>
    <dbReference type="NCBI Taxonomy" id="467358"/>
    <lineage>
        <taxon>Eukaryota</taxon>
        <taxon>Metazoa</taxon>
        <taxon>Ecdysozoa</taxon>
        <taxon>Arthropoda</taxon>
        <taxon>Hexapoda</taxon>
        <taxon>Insecta</taxon>
        <taxon>Pterygota</taxon>
        <taxon>Neoptera</taxon>
        <taxon>Endopterygota</taxon>
        <taxon>Coleoptera</taxon>
        <taxon>Polyphaga</taxon>
        <taxon>Cucujiformia</taxon>
        <taxon>Curculionidae</taxon>
        <taxon>Ceutorhynchinae</taxon>
        <taxon>Ceutorhynchus</taxon>
    </lineage>
</organism>
<dbReference type="AlphaFoldDB" id="A0A9N9MFG8"/>
<accession>A0A9N9MFG8</accession>
<reference evidence="2" key="1">
    <citation type="submission" date="2022-01" db="EMBL/GenBank/DDBJ databases">
        <authorList>
            <person name="King R."/>
        </authorList>
    </citation>
    <scope>NUCLEOTIDE SEQUENCE</scope>
</reference>
<proteinExistence type="predicted"/>
<evidence type="ECO:0000256" key="1">
    <source>
        <dbReference type="SAM" id="Phobius"/>
    </source>
</evidence>
<feature type="transmembrane region" description="Helical" evidence="1">
    <location>
        <begin position="55"/>
        <end position="76"/>
    </location>
</feature>
<dbReference type="Proteomes" id="UP001152799">
    <property type="component" value="Chromosome 10"/>
</dbReference>
<keyword evidence="3" id="KW-1185">Reference proteome</keyword>
<keyword evidence="1" id="KW-0472">Membrane</keyword>
<protein>
    <submittedName>
        <fullName evidence="2">Uncharacterized protein</fullName>
    </submittedName>
</protein>
<name>A0A9N9MFG8_9CUCU</name>
<keyword evidence="1" id="KW-1133">Transmembrane helix</keyword>
<evidence type="ECO:0000313" key="3">
    <source>
        <dbReference type="Proteomes" id="UP001152799"/>
    </source>
</evidence>
<dbReference type="EMBL" id="OU892286">
    <property type="protein sequence ID" value="CAG9761262.1"/>
    <property type="molecule type" value="Genomic_DNA"/>
</dbReference>
<keyword evidence="1" id="KW-0812">Transmembrane</keyword>